<reference evidence="2 3" key="2">
    <citation type="submission" date="2020-05" db="EMBL/GenBank/DDBJ databases">
        <title>Identification and distribution of gene clusters putatively required for synthesis of sphingolipid metabolism inhibitors in phylogenetically diverse species of the filamentous fungus Fusarium.</title>
        <authorList>
            <person name="Kim H.-S."/>
            <person name="Busman M."/>
            <person name="Brown D.W."/>
            <person name="Divon H."/>
            <person name="Uhlig S."/>
            <person name="Proctor R.H."/>
        </authorList>
    </citation>
    <scope>NUCLEOTIDE SEQUENCE [LARGE SCALE GENOMIC DNA]</scope>
    <source>
        <strain evidence="2 3">NRRL 25331</strain>
    </source>
</reference>
<evidence type="ECO:0000313" key="3">
    <source>
        <dbReference type="Proteomes" id="UP000572754"/>
    </source>
</evidence>
<proteinExistence type="predicted"/>
<reference evidence="3" key="1">
    <citation type="journal article" date="2020" name="BMC Genomics">
        <title>Correction to: Identification and distribution of gene clusters required for synthesis of sphingolipid metabolism inhibitors in diverse species of the filamentous fungus Fusarium.</title>
        <authorList>
            <person name="Kim H.S."/>
            <person name="Lohmar J.M."/>
            <person name="Busman M."/>
            <person name="Brown D.W."/>
            <person name="Naumann T.A."/>
            <person name="Divon H.H."/>
            <person name="Lysoe E."/>
            <person name="Uhlig S."/>
            <person name="Proctor R.H."/>
        </authorList>
    </citation>
    <scope>NUCLEOTIDE SEQUENCE [LARGE SCALE GENOMIC DNA]</scope>
    <source>
        <strain evidence="3">NRRL 25331</strain>
    </source>
</reference>
<protein>
    <submittedName>
        <fullName evidence="2">Uncharacterized protein</fullName>
    </submittedName>
</protein>
<comment type="caution">
    <text evidence="2">The sequence shown here is derived from an EMBL/GenBank/DDBJ whole genome shotgun (WGS) entry which is preliminary data.</text>
</comment>
<gene>
    <name evidence="2" type="ORF">FCIRC_1209</name>
</gene>
<dbReference type="AlphaFoldDB" id="A0A8H5XAB8"/>
<dbReference type="EMBL" id="JAAQPE010000042">
    <property type="protein sequence ID" value="KAF5689746.1"/>
    <property type="molecule type" value="Genomic_DNA"/>
</dbReference>
<feature type="compositionally biased region" description="Basic and acidic residues" evidence="1">
    <location>
        <begin position="235"/>
        <end position="248"/>
    </location>
</feature>
<sequence length="269" mass="30400">MSEINPQISTAAVVAWRSRDTLKYLAEPDPKRRNLTFRTRSDKESSFFFEICIPIYLKRTENKNTQPSSLTLSIPLSTINTFSCQVLAPVPQPVRNKLISQVLGLDFKLNENVTVLIPLQTKERPMQGRTQSGVVLGNVREISQVASLSVYIDYSASCEAQLNYIRNALNEGRYRSARKRQLELQSLYNGQGAQIARFSTEPEQVPRNQLEQLPAYDEVASSSSNTAAQKRKRPRVEPHGQESERAPLEAESLQALNERMAAFELRQTS</sequence>
<evidence type="ECO:0000256" key="1">
    <source>
        <dbReference type="SAM" id="MobiDB-lite"/>
    </source>
</evidence>
<dbReference type="Proteomes" id="UP000572754">
    <property type="component" value="Unassembled WGS sequence"/>
</dbReference>
<evidence type="ECO:0000313" key="2">
    <source>
        <dbReference type="EMBL" id="KAF5689746.1"/>
    </source>
</evidence>
<name>A0A8H5XAB8_FUSCI</name>
<organism evidence="2 3">
    <name type="scientific">Fusarium circinatum</name>
    <name type="common">Pitch canker fungus</name>
    <name type="synonym">Gibberella circinata</name>
    <dbReference type="NCBI Taxonomy" id="48490"/>
    <lineage>
        <taxon>Eukaryota</taxon>
        <taxon>Fungi</taxon>
        <taxon>Dikarya</taxon>
        <taxon>Ascomycota</taxon>
        <taxon>Pezizomycotina</taxon>
        <taxon>Sordariomycetes</taxon>
        <taxon>Hypocreomycetidae</taxon>
        <taxon>Hypocreales</taxon>
        <taxon>Nectriaceae</taxon>
        <taxon>Fusarium</taxon>
        <taxon>Fusarium fujikuroi species complex</taxon>
    </lineage>
</organism>
<accession>A0A8H5XAB8</accession>
<keyword evidence="3" id="KW-1185">Reference proteome</keyword>
<feature type="region of interest" description="Disordered" evidence="1">
    <location>
        <begin position="214"/>
        <end position="250"/>
    </location>
</feature>